<dbReference type="InterPro" id="IPR006121">
    <property type="entry name" value="HMA_dom"/>
</dbReference>
<dbReference type="Gene3D" id="3.30.70.100">
    <property type="match status" value="1"/>
</dbReference>
<protein>
    <submittedName>
        <fullName evidence="2">Copper-binding protein</fullName>
    </submittedName>
</protein>
<keyword evidence="3" id="KW-1185">Reference proteome</keyword>
<gene>
    <name evidence="2" type="ORF">EHQ58_18225</name>
</gene>
<dbReference type="GO" id="GO:0046872">
    <property type="term" value="F:metal ion binding"/>
    <property type="evidence" value="ECO:0007669"/>
    <property type="project" value="InterPro"/>
</dbReference>
<accession>A0A4R9JU92</accession>
<evidence type="ECO:0000259" key="1">
    <source>
        <dbReference type="Pfam" id="PF00403"/>
    </source>
</evidence>
<name>A0A4R9JU92_9LEPT</name>
<dbReference type="EMBL" id="RQGD01000047">
    <property type="protein sequence ID" value="TGL55865.1"/>
    <property type="molecule type" value="Genomic_DNA"/>
</dbReference>
<dbReference type="AlphaFoldDB" id="A0A4R9JU92"/>
<comment type="caution">
    <text evidence="2">The sequence shown here is derived from an EMBL/GenBank/DDBJ whole genome shotgun (WGS) entry which is preliminary data.</text>
</comment>
<reference evidence="2" key="1">
    <citation type="journal article" date="2019" name="PLoS Negl. Trop. Dis.">
        <title>Revisiting the worldwide diversity of Leptospira species in the environment.</title>
        <authorList>
            <person name="Vincent A.T."/>
            <person name="Schiettekatte O."/>
            <person name="Bourhy P."/>
            <person name="Veyrier F.J."/>
            <person name="Picardeau M."/>
        </authorList>
    </citation>
    <scope>NUCLEOTIDE SEQUENCE [LARGE SCALE GENOMIC DNA]</scope>
    <source>
        <strain evidence="2">201702476</strain>
    </source>
</reference>
<organism evidence="2 3">
    <name type="scientific">Leptospira ognonensis</name>
    <dbReference type="NCBI Taxonomy" id="2484945"/>
    <lineage>
        <taxon>Bacteria</taxon>
        <taxon>Pseudomonadati</taxon>
        <taxon>Spirochaetota</taxon>
        <taxon>Spirochaetia</taxon>
        <taxon>Leptospirales</taxon>
        <taxon>Leptospiraceae</taxon>
        <taxon>Leptospira</taxon>
    </lineage>
</organism>
<dbReference type="Proteomes" id="UP000297693">
    <property type="component" value="Unassembled WGS sequence"/>
</dbReference>
<evidence type="ECO:0000313" key="2">
    <source>
        <dbReference type="EMBL" id="TGL55865.1"/>
    </source>
</evidence>
<feature type="domain" description="HMA" evidence="1">
    <location>
        <begin position="5"/>
        <end position="36"/>
    </location>
</feature>
<evidence type="ECO:0000313" key="3">
    <source>
        <dbReference type="Proteomes" id="UP000297693"/>
    </source>
</evidence>
<dbReference type="OrthoDB" id="9813965at2"/>
<dbReference type="SUPFAM" id="SSF55008">
    <property type="entry name" value="HMA, heavy metal-associated domain"/>
    <property type="match status" value="1"/>
</dbReference>
<dbReference type="RefSeq" id="WP_135625504.1">
    <property type="nucleotide sequence ID" value="NZ_RQGD01000047.1"/>
</dbReference>
<dbReference type="InterPro" id="IPR036163">
    <property type="entry name" value="HMA_dom_sf"/>
</dbReference>
<sequence length="67" mass="7415">MVNYEISGMTCDHCKMTVEKTFKAIGKLATADVDSEIVSLHETLTGSEYKLVQEKLDEEGYTLGNAK</sequence>
<proteinExistence type="predicted"/>
<dbReference type="Pfam" id="PF00403">
    <property type="entry name" value="HMA"/>
    <property type="match status" value="1"/>
</dbReference>